<dbReference type="EMBL" id="CAJPWZ010001718">
    <property type="protein sequence ID" value="CAG2222015.1"/>
    <property type="molecule type" value="Genomic_DNA"/>
</dbReference>
<reference evidence="2" key="1">
    <citation type="submission" date="2021-03" db="EMBL/GenBank/DDBJ databases">
        <authorList>
            <person name="Bekaert M."/>
        </authorList>
    </citation>
    <scope>NUCLEOTIDE SEQUENCE</scope>
</reference>
<feature type="signal peptide" evidence="1">
    <location>
        <begin position="1"/>
        <end position="17"/>
    </location>
</feature>
<organism evidence="2 3">
    <name type="scientific">Mytilus edulis</name>
    <name type="common">Blue mussel</name>
    <dbReference type="NCBI Taxonomy" id="6550"/>
    <lineage>
        <taxon>Eukaryota</taxon>
        <taxon>Metazoa</taxon>
        <taxon>Spiralia</taxon>
        <taxon>Lophotrochozoa</taxon>
        <taxon>Mollusca</taxon>
        <taxon>Bivalvia</taxon>
        <taxon>Autobranchia</taxon>
        <taxon>Pteriomorphia</taxon>
        <taxon>Mytilida</taxon>
        <taxon>Mytiloidea</taxon>
        <taxon>Mytilidae</taxon>
        <taxon>Mytilinae</taxon>
        <taxon>Mytilus</taxon>
    </lineage>
</organism>
<keyword evidence="1" id="KW-0732">Signal</keyword>
<evidence type="ECO:0000313" key="2">
    <source>
        <dbReference type="EMBL" id="CAG2222015.1"/>
    </source>
</evidence>
<accession>A0A8S3SLE8</accession>
<sequence>MVMITLLLLSFIGAAFSTGPYGGGRGYSVGYGGGGGGGGGGRGFGLGGVGGVLILGGGGGGGKGGGQVWCTCRKGLCLKGEFILDKYCRLIPLFPRKSNTCCKVLPGSVTSRSYGGGGGAGFSGGAGIGGGAVIVVGSGGGGSGAGRGSGYGEDLVMEEEVVMEVDLGTEVKRKYILNKIRS</sequence>
<comment type="caution">
    <text evidence="2">The sequence shown here is derived from an EMBL/GenBank/DDBJ whole genome shotgun (WGS) entry which is preliminary data.</text>
</comment>
<proteinExistence type="predicted"/>
<evidence type="ECO:0000313" key="3">
    <source>
        <dbReference type="Proteomes" id="UP000683360"/>
    </source>
</evidence>
<dbReference type="AlphaFoldDB" id="A0A8S3SLE8"/>
<gene>
    <name evidence="2" type="ORF">MEDL_35384</name>
</gene>
<name>A0A8S3SLE8_MYTED</name>
<keyword evidence="3" id="KW-1185">Reference proteome</keyword>
<protein>
    <submittedName>
        <fullName evidence="2">Uncharacterized protein</fullName>
    </submittedName>
</protein>
<evidence type="ECO:0000256" key="1">
    <source>
        <dbReference type="SAM" id="SignalP"/>
    </source>
</evidence>
<dbReference type="Proteomes" id="UP000683360">
    <property type="component" value="Unassembled WGS sequence"/>
</dbReference>
<feature type="chain" id="PRO_5035721453" evidence="1">
    <location>
        <begin position="18"/>
        <end position="182"/>
    </location>
</feature>